<evidence type="ECO:0000256" key="5">
    <source>
        <dbReference type="ARBA" id="ARBA00022842"/>
    </source>
</evidence>
<keyword evidence="6 9" id="KW-1133">Transmembrane helix</keyword>
<evidence type="ECO:0000259" key="10">
    <source>
        <dbReference type="Pfam" id="PF01769"/>
    </source>
</evidence>
<organism evidence="11 12">
    <name type="scientific">Blomia tropicalis</name>
    <name type="common">Mite</name>
    <dbReference type="NCBI Taxonomy" id="40697"/>
    <lineage>
        <taxon>Eukaryota</taxon>
        <taxon>Metazoa</taxon>
        <taxon>Ecdysozoa</taxon>
        <taxon>Arthropoda</taxon>
        <taxon>Chelicerata</taxon>
        <taxon>Arachnida</taxon>
        <taxon>Acari</taxon>
        <taxon>Acariformes</taxon>
        <taxon>Sarcoptiformes</taxon>
        <taxon>Astigmata</taxon>
        <taxon>Glycyphagoidea</taxon>
        <taxon>Echimyopodidae</taxon>
        <taxon>Blomia</taxon>
    </lineage>
</organism>
<evidence type="ECO:0000256" key="6">
    <source>
        <dbReference type="ARBA" id="ARBA00022989"/>
    </source>
</evidence>
<feature type="transmembrane region" description="Helical" evidence="9">
    <location>
        <begin position="12"/>
        <end position="33"/>
    </location>
</feature>
<dbReference type="InterPro" id="IPR006667">
    <property type="entry name" value="SLC41_membr_dom"/>
</dbReference>
<dbReference type="AlphaFoldDB" id="A0A9Q0MEZ2"/>
<dbReference type="SUPFAM" id="SSF161093">
    <property type="entry name" value="MgtE membrane domain-like"/>
    <property type="match status" value="2"/>
</dbReference>
<comment type="caution">
    <text evidence="11">The sequence shown here is derived from an EMBL/GenBank/DDBJ whole genome shotgun (WGS) entry which is preliminary data.</text>
</comment>
<keyword evidence="8 9" id="KW-0472">Membrane</keyword>
<feature type="domain" description="SLC41A/MgtE integral membrane" evidence="10">
    <location>
        <begin position="291"/>
        <end position="439"/>
    </location>
</feature>
<evidence type="ECO:0000256" key="3">
    <source>
        <dbReference type="ARBA" id="ARBA00022448"/>
    </source>
</evidence>
<keyword evidence="3" id="KW-0813">Transport</keyword>
<dbReference type="Gene3D" id="1.10.357.20">
    <property type="entry name" value="SLC41 divalent cation transporters, integral membrane domain"/>
    <property type="match status" value="2"/>
</dbReference>
<dbReference type="InterPro" id="IPR045349">
    <property type="entry name" value="SLC41A1-3"/>
</dbReference>
<feature type="domain" description="SLC41A/MgtE integral membrane" evidence="10">
    <location>
        <begin position="80"/>
        <end position="211"/>
    </location>
</feature>
<feature type="transmembrane region" description="Helical" evidence="9">
    <location>
        <begin position="225"/>
        <end position="246"/>
    </location>
</feature>
<dbReference type="OMA" id="PDNHAIP"/>
<dbReference type="GO" id="GO:0005886">
    <property type="term" value="C:plasma membrane"/>
    <property type="evidence" value="ECO:0007669"/>
    <property type="project" value="TreeGrafter"/>
</dbReference>
<dbReference type="GO" id="GO:0008324">
    <property type="term" value="F:monoatomic cation transmembrane transporter activity"/>
    <property type="evidence" value="ECO:0007669"/>
    <property type="project" value="InterPro"/>
</dbReference>
<dbReference type="InterPro" id="IPR036739">
    <property type="entry name" value="SLC41_membr_dom_sf"/>
</dbReference>
<feature type="transmembrane region" description="Helical" evidence="9">
    <location>
        <begin position="197"/>
        <end position="219"/>
    </location>
</feature>
<proteinExistence type="inferred from homology"/>
<protein>
    <recommendedName>
        <fullName evidence="10">SLC41A/MgtE integral membrane domain-containing protein</fullName>
    </recommendedName>
</protein>
<keyword evidence="12" id="KW-1185">Reference proteome</keyword>
<evidence type="ECO:0000313" key="12">
    <source>
        <dbReference type="Proteomes" id="UP001142055"/>
    </source>
</evidence>
<keyword evidence="4 9" id="KW-0812">Transmembrane</keyword>
<evidence type="ECO:0000256" key="4">
    <source>
        <dbReference type="ARBA" id="ARBA00022692"/>
    </source>
</evidence>
<sequence length="456" mass="50502">MDSIESNDSNEQELLCGLLIVYVIGIVMFDISLHYIKMALFQQQITLLISGFIQLYAGYLLFDPKHNVAISKIGGLLAMIPPLMDLKGNLEITMASRISTVANTTDNMKTIHGMGKMVGKNAVLVQCQVTIVGLFAVILAATFSHFQHSPITMDRLAMLSAISLLTSTITCTMLGSVMTVGICLLSQSGYDPDDVATSIAASTGDLITIFLIGQFAIYLPTLGSTFCWTISIVILLFFPPLFFLLLKDPWNRSKIKSSLISIMIATIISLFAGFTFEHVNQIYPQISLIGPVFTGFTGNSISIVTSLLSTVFDRIDLIPIKNRPKVNWLLNCRQVFQHYEQSPKISMTCRSHLLHVVIPCQFAFLLALRTFAGSEYLVLSPIFMSMYLLASFVLLPLMIYLTCNMVHVSWNLKLDPDEAVIPITTSICDFTGTILLFGVFTIMNRFHDPNTAKTNL</sequence>
<feature type="transmembrane region" description="Helical" evidence="9">
    <location>
        <begin position="258"/>
        <end position="276"/>
    </location>
</feature>
<dbReference type="Pfam" id="PF01769">
    <property type="entry name" value="MgtE"/>
    <property type="match status" value="2"/>
</dbReference>
<feature type="transmembrane region" description="Helical" evidence="9">
    <location>
        <begin position="288"/>
        <end position="312"/>
    </location>
</feature>
<accession>A0A9Q0MEZ2</accession>
<feature type="transmembrane region" description="Helical" evidence="9">
    <location>
        <begin position="158"/>
        <end position="185"/>
    </location>
</feature>
<evidence type="ECO:0000256" key="2">
    <source>
        <dbReference type="ARBA" id="ARBA00009749"/>
    </source>
</evidence>
<keyword evidence="7" id="KW-0406">Ion transport</keyword>
<dbReference type="PANTHER" id="PTHR16228">
    <property type="entry name" value="DIVALENT CATION TRANSPORTER SOLUTE CARRIER FAMILY 41"/>
    <property type="match status" value="1"/>
</dbReference>
<gene>
    <name evidence="11" type="ORF">RDWZM_002358</name>
</gene>
<evidence type="ECO:0000256" key="1">
    <source>
        <dbReference type="ARBA" id="ARBA00004141"/>
    </source>
</evidence>
<reference evidence="11" key="1">
    <citation type="submission" date="2022-12" db="EMBL/GenBank/DDBJ databases">
        <title>Genome assemblies of Blomia tropicalis.</title>
        <authorList>
            <person name="Cui Y."/>
        </authorList>
    </citation>
    <scope>NUCLEOTIDE SEQUENCE</scope>
    <source>
        <tissue evidence="11">Adult mites</tissue>
    </source>
</reference>
<dbReference type="PANTHER" id="PTHR16228:SF7">
    <property type="entry name" value="SLC41A_MGTE INTEGRAL MEMBRANE DOMAIN-CONTAINING PROTEIN"/>
    <property type="match status" value="1"/>
</dbReference>
<evidence type="ECO:0000256" key="9">
    <source>
        <dbReference type="SAM" id="Phobius"/>
    </source>
</evidence>
<evidence type="ECO:0000256" key="8">
    <source>
        <dbReference type="ARBA" id="ARBA00023136"/>
    </source>
</evidence>
<evidence type="ECO:0000256" key="7">
    <source>
        <dbReference type="ARBA" id="ARBA00023065"/>
    </source>
</evidence>
<evidence type="ECO:0000313" key="11">
    <source>
        <dbReference type="EMBL" id="KAJ6223813.1"/>
    </source>
</evidence>
<feature type="transmembrane region" description="Helical" evidence="9">
    <location>
        <begin position="419"/>
        <end position="443"/>
    </location>
</feature>
<feature type="transmembrane region" description="Helical" evidence="9">
    <location>
        <begin position="45"/>
        <end position="62"/>
    </location>
</feature>
<comment type="similarity">
    <text evidence="2">Belongs to the SLC41A transporter family.</text>
</comment>
<name>A0A9Q0MEZ2_BLOTA</name>
<dbReference type="Proteomes" id="UP001142055">
    <property type="component" value="Chromosome 1"/>
</dbReference>
<feature type="transmembrane region" description="Helical" evidence="9">
    <location>
        <begin position="384"/>
        <end position="407"/>
    </location>
</feature>
<comment type="subcellular location">
    <subcellularLocation>
        <location evidence="1">Membrane</location>
        <topology evidence="1">Multi-pass membrane protein</topology>
    </subcellularLocation>
</comment>
<feature type="transmembrane region" description="Helical" evidence="9">
    <location>
        <begin position="123"/>
        <end position="146"/>
    </location>
</feature>
<dbReference type="EMBL" id="JAPWDV010000001">
    <property type="protein sequence ID" value="KAJ6223813.1"/>
    <property type="molecule type" value="Genomic_DNA"/>
</dbReference>
<keyword evidence="5" id="KW-0460">Magnesium</keyword>